<evidence type="ECO:0000256" key="7">
    <source>
        <dbReference type="ARBA" id="ARBA00023136"/>
    </source>
</evidence>
<keyword evidence="5" id="KW-0812">Transmembrane</keyword>
<reference evidence="9 10" key="1">
    <citation type="submission" date="2019-03" db="EMBL/GenBank/DDBJ databases">
        <title>Genomic Encyclopedia of Archaeal and Bacterial Type Strains, Phase II (KMG-II): from individual species to whole genera.</title>
        <authorList>
            <person name="Goeker M."/>
        </authorList>
    </citation>
    <scope>NUCLEOTIDE SEQUENCE [LARGE SCALE GENOMIC DNA]</scope>
    <source>
        <strain evidence="9 10">DSM 19035</strain>
    </source>
</reference>
<name>A0A4R6SYY6_9SPHI</name>
<dbReference type="AlphaFoldDB" id="A0A4R6SYY6"/>
<dbReference type="OrthoDB" id="7769014at2"/>
<evidence type="ECO:0000256" key="4">
    <source>
        <dbReference type="ARBA" id="ARBA00022679"/>
    </source>
</evidence>
<evidence type="ECO:0000256" key="8">
    <source>
        <dbReference type="ARBA" id="ARBA00023180"/>
    </source>
</evidence>
<dbReference type="GO" id="GO:0008373">
    <property type="term" value="F:sialyltransferase activity"/>
    <property type="evidence" value="ECO:0007669"/>
    <property type="project" value="InterPro"/>
</dbReference>
<dbReference type="GO" id="GO:0012505">
    <property type="term" value="C:endomembrane system"/>
    <property type="evidence" value="ECO:0007669"/>
    <property type="project" value="UniProtKB-SubCell"/>
</dbReference>
<accession>A0A4R6SYY6</accession>
<keyword evidence="4 9" id="KW-0808">Transferase</keyword>
<organism evidence="9 10">
    <name type="scientific">Pedobacter metabolipauper</name>
    <dbReference type="NCBI Taxonomy" id="425513"/>
    <lineage>
        <taxon>Bacteria</taxon>
        <taxon>Pseudomonadati</taxon>
        <taxon>Bacteroidota</taxon>
        <taxon>Sphingobacteriia</taxon>
        <taxon>Sphingobacteriales</taxon>
        <taxon>Sphingobacteriaceae</taxon>
        <taxon>Pedobacter</taxon>
    </lineage>
</organism>
<evidence type="ECO:0000313" key="9">
    <source>
        <dbReference type="EMBL" id="TDQ09932.1"/>
    </source>
</evidence>
<keyword evidence="6" id="KW-1133">Transmembrane helix</keyword>
<evidence type="ECO:0000256" key="5">
    <source>
        <dbReference type="ARBA" id="ARBA00022692"/>
    </source>
</evidence>
<evidence type="ECO:0000256" key="1">
    <source>
        <dbReference type="ARBA" id="ARBA00004167"/>
    </source>
</evidence>
<dbReference type="Gene3D" id="3.90.1480.20">
    <property type="entry name" value="Glycosyl transferase family 29"/>
    <property type="match status" value="1"/>
</dbReference>
<gene>
    <name evidence="9" type="ORF">ATK78_2091</name>
</gene>
<protein>
    <submittedName>
        <fullName evidence="9">Glycosyl transferase family 29 (Putative sialyltransferase)</fullName>
    </submittedName>
</protein>
<dbReference type="Pfam" id="PF00777">
    <property type="entry name" value="Glyco_transf_29"/>
    <property type="match status" value="1"/>
</dbReference>
<dbReference type="EMBL" id="SNYC01000004">
    <property type="protein sequence ID" value="TDQ09932.1"/>
    <property type="molecule type" value="Genomic_DNA"/>
</dbReference>
<evidence type="ECO:0000313" key="10">
    <source>
        <dbReference type="Proteomes" id="UP000295620"/>
    </source>
</evidence>
<keyword evidence="7" id="KW-0472">Membrane</keyword>
<comment type="caution">
    <text evidence="9">The sequence shown here is derived from an EMBL/GenBank/DDBJ whole genome shotgun (WGS) entry which is preliminary data.</text>
</comment>
<comment type="subcellular location">
    <subcellularLocation>
        <location evidence="2">Endomembrane system</location>
    </subcellularLocation>
    <subcellularLocation>
        <location evidence="1">Membrane</location>
        <topology evidence="1">Single-pass membrane protein</topology>
    </subcellularLocation>
</comment>
<evidence type="ECO:0000256" key="6">
    <source>
        <dbReference type="ARBA" id="ARBA00022989"/>
    </source>
</evidence>
<keyword evidence="10" id="KW-1185">Reference proteome</keyword>
<proteinExistence type="predicted"/>
<dbReference type="Proteomes" id="UP000295620">
    <property type="component" value="Unassembled WGS sequence"/>
</dbReference>
<sequence>MIRLYKLLYGLLLTIRYTHRFSPALLINKRIVVVGPANSAYNTNKGSEIDAYDYVVRINKAPKIIQDGSFAKDIGAKTDILFHCFFENDFKGGGPLDFELFDHLGIQYVINPIPTYFGWRGIFNFYKKYLKKRPVYILPKNYYTDVKMNLEPFRPTTGLSALCFLMDQSFAELFITGFTFFKTPYGEGYRDELIDVDKNKAFIDKEKQHNIDLELETFKKILERAKLLNKNILLDEALQQIVKQN</sequence>
<evidence type="ECO:0000256" key="2">
    <source>
        <dbReference type="ARBA" id="ARBA00004308"/>
    </source>
</evidence>
<keyword evidence="3 9" id="KW-0328">Glycosyltransferase</keyword>
<dbReference type="GO" id="GO:0016020">
    <property type="term" value="C:membrane"/>
    <property type="evidence" value="ECO:0007669"/>
    <property type="project" value="UniProtKB-SubCell"/>
</dbReference>
<keyword evidence="8" id="KW-0325">Glycoprotein</keyword>
<dbReference type="InterPro" id="IPR001675">
    <property type="entry name" value="Glyco_trans_29"/>
</dbReference>
<dbReference type="InterPro" id="IPR038578">
    <property type="entry name" value="GT29-like_sf"/>
</dbReference>
<evidence type="ECO:0000256" key="3">
    <source>
        <dbReference type="ARBA" id="ARBA00022676"/>
    </source>
</evidence>
<dbReference type="RefSeq" id="WP_133575980.1">
    <property type="nucleotide sequence ID" value="NZ_SNYC01000004.1"/>
</dbReference>